<gene>
    <name evidence="3" type="ORF">PHYPSEUDO_007690</name>
</gene>
<protein>
    <submittedName>
        <fullName evidence="3">Uncharacterized protein</fullName>
    </submittedName>
</protein>
<dbReference type="Proteomes" id="UP000694044">
    <property type="component" value="Unassembled WGS sequence"/>
</dbReference>
<evidence type="ECO:0000313" key="4">
    <source>
        <dbReference type="Proteomes" id="UP000694044"/>
    </source>
</evidence>
<keyword evidence="4" id="KW-1185">Reference proteome</keyword>
<evidence type="ECO:0000313" key="3">
    <source>
        <dbReference type="EMBL" id="KAG7380145.1"/>
    </source>
</evidence>
<comment type="caution">
    <text evidence="3">The sequence shown here is derived from an EMBL/GenBank/DDBJ whole genome shotgun (WGS) entry which is preliminary data.</text>
</comment>
<organism evidence="3 4">
    <name type="scientific">Phytophthora pseudosyringae</name>
    <dbReference type="NCBI Taxonomy" id="221518"/>
    <lineage>
        <taxon>Eukaryota</taxon>
        <taxon>Sar</taxon>
        <taxon>Stramenopiles</taxon>
        <taxon>Oomycota</taxon>
        <taxon>Peronosporomycetes</taxon>
        <taxon>Peronosporales</taxon>
        <taxon>Peronosporaceae</taxon>
        <taxon>Phytophthora</taxon>
    </lineage>
</organism>
<feature type="compositionally biased region" description="Polar residues" evidence="2">
    <location>
        <begin position="15"/>
        <end position="25"/>
    </location>
</feature>
<feature type="compositionally biased region" description="Polar residues" evidence="2">
    <location>
        <begin position="55"/>
        <end position="76"/>
    </location>
</feature>
<feature type="region of interest" description="Disordered" evidence="2">
    <location>
        <begin position="91"/>
        <end position="140"/>
    </location>
</feature>
<feature type="compositionally biased region" description="Polar residues" evidence="2">
    <location>
        <begin position="91"/>
        <end position="103"/>
    </location>
</feature>
<name>A0A8T1VG48_9STRA</name>
<feature type="region of interest" description="Disordered" evidence="2">
    <location>
        <begin position="15"/>
        <end position="76"/>
    </location>
</feature>
<reference evidence="3" key="1">
    <citation type="submission" date="2021-02" db="EMBL/GenBank/DDBJ databases">
        <authorList>
            <person name="Palmer J.M."/>
        </authorList>
    </citation>
    <scope>NUCLEOTIDE SEQUENCE</scope>
    <source>
        <strain evidence="3">SCRP734</strain>
    </source>
</reference>
<keyword evidence="1" id="KW-0175">Coiled coil</keyword>
<feature type="coiled-coil region" evidence="1">
    <location>
        <begin position="229"/>
        <end position="288"/>
    </location>
</feature>
<evidence type="ECO:0000256" key="1">
    <source>
        <dbReference type="SAM" id="Coils"/>
    </source>
</evidence>
<feature type="region of interest" description="Disordered" evidence="2">
    <location>
        <begin position="317"/>
        <end position="397"/>
    </location>
</feature>
<dbReference type="AlphaFoldDB" id="A0A8T1VG48"/>
<feature type="compositionally biased region" description="Low complexity" evidence="2">
    <location>
        <begin position="117"/>
        <end position="136"/>
    </location>
</feature>
<dbReference type="EMBL" id="JAGDFM010000309">
    <property type="protein sequence ID" value="KAG7380145.1"/>
    <property type="molecule type" value="Genomic_DNA"/>
</dbReference>
<dbReference type="OrthoDB" id="122119at2759"/>
<evidence type="ECO:0000256" key="2">
    <source>
        <dbReference type="SAM" id="MobiDB-lite"/>
    </source>
</evidence>
<proteinExistence type="predicted"/>
<accession>A0A8T1VG48</accession>
<sequence>MSVRREVVSLSQLLRRNENASSNRGTGRAPPLPLQTSRHKAKAPLSAGHNRNVGVRQTHSAPITERPSSSGYQPMSFTQCVRGANHAASSQSEFGMSSQTSSGLLAPSQEVYEAESEQLSSMTSMSQSSFSQTQSQNLLGSSQDDQLHCLQQWQAQQVPPPTPPAAFHCNGSEKLRELEQSLIKAFAEQTRQQQELIARLASPIKKSVEEIKAKLATSSEDQQQQRLAIGELEKRIGNMAESVTELRQQSLSSKAASEETRATVANEAEAVKAALAELHARVETVEGNVNSCSGLVSRVLEAEATKHEALLSAVAASSCTCPKEAEPAEDSLDAERSRKRRRSPHLLDPAEANPAGYTLSSSPNGPLSHMTRARPSPRYAVGSRAWHGSEDDEADDGGLHLVLRRIERLRAKRRSYQHDL</sequence>